<proteinExistence type="predicted"/>
<sequence length="50" mass="5150">MSDQTSSSEQARLEAIAAVEAARQKAAAELAAAEAARQALAETVAKIPPR</sequence>
<keyword evidence="1" id="KW-0175">Coiled coil</keyword>
<gene>
    <name evidence="2" type="ORF">ACFPRH_31990</name>
</gene>
<evidence type="ECO:0000313" key="3">
    <source>
        <dbReference type="Proteomes" id="UP001596160"/>
    </source>
</evidence>
<protein>
    <submittedName>
        <fullName evidence="2">Uncharacterized protein</fullName>
    </submittedName>
</protein>
<dbReference type="Proteomes" id="UP001596160">
    <property type="component" value="Unassembled WGS sequence"/>
</dbReference>
<organism evidence="2 3">
    <name type="scientific">Streptomyces amakusaensis</name>
    <dbReference type="NCBI Taxonomy" id="67271"/>
    <lineage>
        <taxon>Bacteria</taxon>
        <taxon>Bacillati</taxon>
        <taxon>Actinomycetota</taxon>
        <taxon>Actinomycetes</taxon>
        <taxon>Kitasatosporales</taxon>
        <taxon>Streptomycetaceae</taxon>
        <taxon>Streptomyces</taxon>
    </lineage>
</organism>
<dbReference type="EMBL" id="JBHSKP010000033">
    <property type="protein sequence ID" value="MFC5156343.1"/>
    <property type="molecule type" value="Genomic_DNA"/>
</dbReference>
<keyword evidence="3" id="KW-1185">Reference proteome</keyword>
<feature type="coiled-coil region" evidence="1">
    <location>
        <begin position="16"/>
        <end position="43"/>
    </location>
</feature>
<evidence type="ECO:0000256" key="1">
    <source>
        <dbReference type="SAM" id="Coils"/>
    </source>
</evidence>
<name>A0ABW0AU83_9ACTN</name>
<evidence type="ECO:0000313" key="2">
    <source>
        <dbReference type="EMBL" id="MFC5156343.1"/>
    </source>
</evidence>
<comment type="caution">
    <text evidence="2">The sequence shown here is derived from an EMBL/GenBank/DDBJ whole genome shotgun (WGS) entry which is preliminary data.</text>
</comment>
<accession>A0ABW0AU83</accession>
<dbReference type="RefSeq" id="WP_344485384.1">
    <property type="nucleotide sequence ID" value="NZ_BAAASB010000029.1"/>
</dbReference>
<reference evidence="3" key="1">
    <citation type="journal article" date="2019" name="Int. J. Syst. Evol. Microbiol.">
        <title>The Global Catalogue of Microorganisms (GCM) 10K type strain sequencing project: providing services to taxonomists for standard genome sequencing and annotation.</title>
        <authorList>
            <consortium name="The Broad Institute Genomics Platform"/>
            <consortium name="The Broad Institute Genome Sequencing Center for Infectious Disease"/>
            <person name="Wu L."/>
            <person name="Ma J."/>
        </authorList>
    </citation>
    <scope>NUCLEOTIDE SEQUENCE [LARGE SCALE GENOMIC DNA]</scope>
    <source>
        <strain evidence="3">PCU 266</strain>
    </source>
</reference>